<organism evidence="2">
    <name type="scientific">Solanum chilense</name>
    <name type="common">Tomato</name>
    <name type="synonym">Lycopersicon chilense</name>
    <dbReference type="NCBI Taxonomy" id="4083"/>
    <lineage>
        <taxon>Eukaryota</taxon>
        <taxon>Viridiplantae</taxon>
        <taxon>Streptophyta</taxon>
        <taxon>Embryophyta</taxon>
        <taxon>Tracheophyta</taxon>
        <taxon>Spermatophyta</taxon>
        <taxon>Magnoliopsida</taxon>
        <taxon>eudicotyledons</taxon>
        <taxon>Gunneridae</taxon>
        <taxon>Pentapetalae</taxon>
        <taxon>asterids</taxon>
        <taxon>lamiids</taxon>
        <taxon>Solanales</taxon>
        <taxon>Solanaceae</taxon>
        <taxon>Solanoideae</taxon>
        <taxon>Solaneae</taxon>
        <taxon>Solanum</taxon>
        <taxon>Solanum subgen. Lycopersicon</taxon>
    </lineage>
</organism>
<name>A0A6N2CCG7_SOLCI</name>
<dbReference type="PANTHER" id="PTHR48449:SF1">
    <property type="entry name" value="DUF1985 DOMAIN-CONTAINING PROTEIN"/>
    <property type="match status" value="1"/>
</dbReference>
<protein>
    <recommendedName>
        <fullName evidence="1">DUF1985 domain-containing protein</fullName>
    </recommendedName>
</protein>
<sequence length="157" mass="17910">RVDTPRKHKESLCLLWFTHNILFSKDPGNNIIIMYFNFCQDIEAFKNYPWGHESFHLTFDYILRPFEKKNSTLFGFPWAFMLKLKSILHAYVATFVSHVSTYDSSVATCDTDLAIDESCVATCAINIAIDDSSIATCAKNVATDESCVATCDTYWYS</sequence>
<dbReference type="EMBL" id="RXGB01000075">
    <property type="protein sequence ID" value="TMX05397.1"/>
    <property type="molecule type" value="Genomic_DNA"/>
</dbReference>
<reference evidence="2" key="1">
    <citation type="submission" date="2019-05" db="EMBL/GenBank/DDBJ databases">
        <title>The de novo reference genome and transcriptome assemblies of the wild tomato species Solanum chilense.</title>
        <authorList>
            <person name="Stam R."/>
            <person name="Nosenko T."/>
            <person name="Hoerger A.C."/>
            <person name="Stephan W."/>
            <person name="Seidel M.A."/>
            <person name="Kuhn J.M.M."/>
            <person name="Haberer G."/>
            <person name="Tellier A."/>
        </authorList>
    </citation>
    <scope>NUCLEOTIDE SEQUENCE</scope>
    <source>
        <tissue evidence="2">Mature leaves</tissue>
    </source>
</reference>
<evidence type="ECO:0000259" key="1">
    <source>
        <dbReference type="Pfam" id="PF09331"/>
    </source>
</evidence>
<feature type="non-terminal residue" evidence="2">
    <location>
        <position position="1"/>
    </location>
</feature>
<dbReference type="PANTHER" id="PTHR48449">
    <property type="entry name" value="DUF1985 DOMAIN-CONTAINING PROTEIN"/>
    <property type="match status" value="1"/>
</dbReference>
<dbReference type="AlphaFoldDB" id="A0A6N2CCG7"/>
<dbReference type="InterPro" id="IPR015410">
    <property type="entry name" value="DUF1985"/>
</dbReference>
<proteinExistence type="predicted"/>
<gene>
    <name evidence="2" type="ORF">EJD97_023225</name>
</gene>
<evidence type="ECO:0000313" key="2">
    <source>
        <dbReference type="EMBL" id="TMX05397.1"/>
    </source>
</evidence>
<accession>A0A6N2CCG7</accession>
<feature type="domain" description="DUF1985" evidence="1">
    <location>
        <begin position="5"/>
        <end position="59"/>
    </location>
</feature>
<dbReference type="Pfam" id="PF09331">
    <property type="entry name" value="DUF1985"/>
    <property type="match status" value="1"/>
</dbReference>
<comment type="caution">
    <text evidence="2">The sequence shown here is derived from an EMBL/GenBank/DDBJ whole genome shotgun (WGS) entry which is preliminary data.</text>
</comment>